<organism evidence="3 4">
    <name type="scientific">Nocardia transvalensis</name>
    <dbReference type="NCBI Taxonomy" id="37333"/>
    <lineage>
        <taxon>Bacteria</taxon>
        <taxon>Bacillati</taxon>
        <taxon>Actinomycetota</taxon>
        <taxon>Actinomycetes</taxon>
        <taxon>Mycobacteriales</taxon>
        <taxon>Nocardiaceae</taxon>
        <taxon>Nocardia</taxon>
    </lineage>
</organism>
<proteinExistence type="predicted"/>
<name>A0A7W9ULA0_9NOCA</name>
<keyword evidence="4" id="KW-1185">Reference proteome</keyword>
<dbReference type="EMBL" id="JACHIT010000002">
    <property type="protein sequence ID" value="MBB5917329.1"/>
    <property type="molecule type" value="Genomic_DNA"/>
</dbReference>
<feature type="compositionally biased region" description="Basic and acidic residues" evidence="1">
    <location>
        <begin position="1"/>
        <end position="12"/>
    </location>
</feature>
<dbReference type="RefSeq" id="WP_040751832.1">
    <property type="nucleotide sequence ID" value="NZ_JACHIT010000002.1"/>
</dbReference>
<keyword evidence="2" id="KW-0472">Membrane</keyword>
<feature type="transmembrane region" description="Helical" evidence="2">
    <location>
        <begin position="67"/>
        <end position="89"/>
    </location>
</feature>
<keyword evidence="2" id="KW-1133">Transmembrane helix</keyword>
<keyword evidence="2" id="KW-0812">Transmembrane</keyword>
<evidence type="ECO:0000313" key="3">
    <source>
        <dbReference type="EMBL" id="MBB5917329.1"/>
    </source>
</evidence>
<reference evidence="3 4" key="1">
    <citation type="submission" date="2020-08" db="EMBL/GenBank/DDBJ databases">
        <title>Sequencing the genomes of 1000 actinobacteria strains.</title>
        <authorList>
            <person name="Klenk H.-P."/>
        </authorList>
    </citation>
    <scope>NUCLEOTIDE SEQUENCE [LARGE SCALE GENOMIC DNA]</scope>
    <source>
        <strain evidence="3 4">DSM 43582</strain>
    </source>
</reference>
<sequence length="130" mass="14206">MTKVGHLDRDIHGYTYSRPTDGPATEQGPNLLEDLVLAIGIPNRRVSDGARDGKEPTPVAVMPVRRVVALVCFLVAVPVSVIAAIVNSYDDNDLEQRLQYQECLTQQQARVAQDGSLLKPEDICAIRKGP</sequence>
<comment type="caution">
    <text evidence="3">The sequence shown here is derived from an EMBL/GenBank/DDBJ whole genome shotgun (WGS) entry which is preliminary data.</text>
</comment>
<protein>
    <submittedName>
        <fullName evidence="3">Uncharacterized protein</fullName>
    </submittedName>
</protein>
<evidence type="ECO:0000256" key="2">
    <source>
        <dbReference type="SAM" id="Phobius"/>
    </source>
</evidence>
<dbReference type="AlphaFoldDB" id="A0A7W9ULA0"/>
<gene>
    <name evidence="3" type="ORF">BJY24_006241</name>
</gene>
<accession>A0A7W9ULA0</accession>
<dbReference type="Proteomes" id="UP000540412">
    <property type="component" value="Unassembled WGS sequence"/>
</dbReference>
<evidence type="ECO:0000313" key="4">
    <source>
        <dbReference type="Proteomes" id="UP000540412"/>
    </source>
</evidence>
<evidence type="ECO:0000256" key="1">
    <source>
        <dbReference type="SAM" id="MobiDB-lite"/>
    </source>
</evidence>
<feature type="region of interest" description="Disordered" evidence="1">
    <location>
        <begin position="1"/>
        <end position="28"/>
    </location>
</feature>